<accession>A0ACB9YZK3</accession>
<protein>
    <submittedName>
        <fullName evidence="1">NAD(P)-binding protein</fullName>
    </submittedName>
</protein>
<gene>
    <name evidence="1" type="ORF">F4820DRAFT_470060</name>
</gene>
<name>A0ACB9YZK3_9PEZI</name>
<evidence type="ECO:0000313" key="1">
    <source>
        <dbReference type="EMBL" id="KAI4864894.1"/>
    </source>
</evidence>
<dbReference type="EMBL" id="MU393479">
    <property type="protein sequence ID" value="KAI4864894.1"/>
    <property type="molecule type" value="Genomic_DNA"/>
</dbReference>
<sequence length="541" mass="57999">MPNVPEAEVYPVLRGKVALVTGAAQGMGRATAEVFLKAGAKVVICDIKEKEGQEAAKELSHLGEIIFIKADISKSTDVQNLIERTVAHFGRLDAAVNNAAMTPDNTSLVSFDEDYWSKLVSVNLTGTSLCCKYEMQQMIKQGGKGTIVNIASINAFRPQPNMPAYTTTKHALIGLTKHAATEGGPHGIRINAVAPGAIYSEMSMAALKVMRTTEEEFTPRVSTLNRFGMPHEVAQGSLWLSSDASSESTMESAQERRYSTPRVHENKLAIVTGSARSIGAAIVRNLASKGCNIVVNHVTAASDEAATNLCRELEADHGVRTVWVRADISKKDECAKIVEAAKAKFADPATGKFQVDILVHNAATLYLGPLESVAEADFQHIYAVNVLGPTLLTAACLPYLPTDRSGRIVLMSSINPKVGTPNTSLYSGTKAALEAQARVWARELCERCTVNTINPGPTMTEMYLSAPEEVKRQLALWNPLTPLVAVRPCDSPEVRELGARLGGRAAYDHEIAGMVAVLCSPEAGWCTGSLVSANGGLSFSY</sequence>
<organism evidence="1 2">
    <name type="scientific">Hypoxylon rubiginosum</name>
    <dbReference type="NCBI Taxonomy" id="110542"/>
    <lineage>
        <taxon>Eukaryota</taxon>
        <taxon>Fungi</taxon>
        <taxon>Dikarya</taxon>
        <taxon>Ascomycota</taxon>
        <taxon>Pezizomycotina</taxon>
        <taxon>Sordariomycetes</taxon>
        <taxon>Xylariomycetidae</taxon>
        <taxon>Xylariales</taxon>
        <taxon>Hypoxylaceae</taxon>
        <taxon>Hypoxylon</taxon>
    </lineage>
</organism>
<reference evidence="1 2" key="1">
    <citation type="journal article" date="2022" name="New Phytol.">
        <title>Ecological generalism drives hyperdiversity of secondary metabolite gene clusters in xylarialean endophytes.</title>
        <authorList>
            <person name="Franco M.E.E."/>
            <person name="Wisecaver J.H."/>
            <person name="Arnold A.E."/>
            <person name="Ju Y.M."/>
            <person name="Slot J.C."/>
            <person name="Ahrendt S."/>
            <person name="Moore L.P."/>
            <person name="Eastman K.E."/>
            <person name="Scott K."/>
            <person name="Konkel Z."/>
            <person name="Mondo S.J."/>
            <person name="Kuo A."/>
            <person name="Hayes R.D."/>
            <person name="Haridas S."/>
            <person name="Andreopoulos B."/>
            <person name="Riley R."/>
            <person name="LaButti K."/>
            <person name="Pangilinan J."/>
            <person name="Lipzen A."/>
            <person name="Amirebrahimi M."/>
            <person name="Yan J."/>
            <person name="Adam C."/>
            <person name="Keymanesh K."/>
            <person name="Ng V."/>
            <person name="Louie K."/>
            <person name="Northen T."/>
            <person name="Drula E."/>
            <person name="Henrissat B."/>
            <person name="Hsieh H.M."/>
            <person name="Youens-Clark K."/>
            <person name="Lutzoni F."/>
            <person name="Miadlikowska J."/>
            <person name="Eastwood D.C."/>
            <person name="Hamelin R.C."/>
            <person name="Grigoriev I.V."/>
            <person name="U'Ren J.M."/>
        </authorList>
    </citation>
    <scope>NUCLEOTIDE SEQUENCE [LARGE SCALE GENOMIC DNA]</scope>
    <source>
        <strain evidence="1 2">CBS 119005</strain>
    </source>
</reference>
<proteinExistence type="predicted"/>
<keyword evidence="2" id="KW-1185">Reference proteome</keyword>
<comment type="caution">
    <text evidence="1">The sequence shown here is derived from an EMBL/GenBank/DDBJ whole genome shotgun (WGS) entry which is preliminary data.</text>
</comment>
<dbReference type="Proteomes" id="UP001497700">
    <property type="component" value="Unassembled WGS sequence"/>
</dbReference>
<evidence type="ECO:0000313" key="2">
    <source>
        <dbReference type="Proteomes" id="UP001497700"/>
    </source>
</evidence>